<keyword evidence="3 7" id="KW-0863">Zinc-finger</keyword>
<dbReference type="GO" id="GO:0008270">
    <property type="term" value="F:zinc ion binding"/>
    <property type="evidence" value="ECO:0007669"/>
    <property type="project" value="UniProtKB-KW"/>
</dbReference>
<accession>A0AA36IXT3</accession>
<dbReference type="PROSITE" id="PS50297">
    <property type="entry name" value="ANK_REP_REGION"/>
    <property type="match status" value="5"/>
</dbReference>
<proteinExistence type="predicted"/>
<dbReference type="InterPro" id="IPR051165">
    <property type="entry name" value="Multifunctional_ANK_Repeat"/>
</dbReference>
<evidence type="ECO:0000256" key="1">
    <source>
        <dbReference type="ARBA" id="ARBA00022723"/>
    </source>
</evidence>
<keyword evidence="8" id="KW-0175">Coiled coil</keyword>
<evidence type="ECO:0000256" key="6">
    <source>
        <dbReference type="PROSITE-ProRule" id="PRU00023"/>
    </source>
</evidence>
<organism evidence="10 11">
    <name type="scientific">Effrenium voratum</name>
    <dbReference type="NCBI Taxonomy" id="2562239"/>
    <lineage>
        <taxon>Eukaryota</taxon>
        <taxon>Sar</taxon>
        <taxon>Alveolata</taxon>
        <taxon>Dinophyceae</taxon>
        <taxon>Suessiales</taxon>
        <taxon>Symbiodiniaceae</taxon>
        <taxon>Effrenium</taxon>
    </lineage>
</organism>
<evidence type="ECO:0000256" key="5">
    <source>
        <dbReference type="ARBA" id="ARBA00023043"/>
    </source>
</evidence>
<dbReference type="EMBL" id="CAUJNA010002979">
    <property type="protein sequence ID" value="CAJ1394843.1"/>
    <property type="molecule type" value="Genomic_DNA"/>
</dbReference>
<dbReference type="SUPFAM" id="SSF48403">
    <property type="entry name" value="Ankyrin repeat"/>
    <property type="match status" value="1"/>
</dbReference>
<dbReference type="SMART" id="SM00064">
    <property type="entry name" value="FYVE"/>
    <property type="match status" value="2"/>
</dbReference>
<feature type="repeat" description="ANK" evidence="6">
    <location>
        <begin position="683"/>
        <end position="715"/>
    </location>
</feature>
<dbReference type="Proteomes" id="UP001178507">
    <property type="component" value="Unassembled WGS sequence"/>
</dbReference>
<evidence type="ECO:0000256" key="7">
    <source>
        <dbReference type="PROSITE-ProRule" id="PRU00091"/>
    </source>
</evidence>
<dbReference type="InterPro" id="IPR002110">
    <property type="entry name" value="Ankyrin_rpt"/>
</dbReference>
<dbReference type="PANTHER" id="PTHR24123:SF33">
    <property type="entry name" value="PROTEIN HOS4"/>
    <property type="match status" value="1"/>
</dbReference>
<feature type="repeat" description="ANK" evidence="6">
    <location>
        <begin position="476"/>
        <end position="508"/>
    </location>
</feature>
<evidence type="ECO:0000256" key="2">
    <source>
        <dbReference type="ARBA" id="ARBA00022737"/>
    </source>
</evidence>
<dbReference type="InterPro" id="IPR017455">
    <property type="entry name" value="Znf_FYVE-rel"/>
</dbReference>
<dbReference type="Gene3D" id="1.25.40.20">
    <property type="entry name" value="Ankyrin repeat-containing domain"/>
    <property type="match status" value="3"/>
</dbReference>
<keyword evidence="5 6" id="KW-0040">ANK repeat</keyword>
<feature type="repeat" description="ANK" evidence="6">
    <location>
        <begin position="443"/>
        <end position="475"/>
    </location>
</feature>
<protein>
    <recommendedName>
        <fullName evidence="9">FYVE-type domain-containing protein</fullName>
    </recommendedName>
</protein>
<name>A0AA36IXT3_9DINO</name>
<dbReference type="InterPro" id="IPR011011">
    <property type="entry name" value="Znf_FYVE_PHD"/>
</dbReference>
<dbReference type="CDD" id="cd00065">
    <property type="entry name" value="FYVE_like_SF"/>
    <property type="match status" value="1"/>
</dbReference>
<feature type="coiled-coil region" evidence="8">
    <location>
        <begin position="159"/>
        <end position="207"/>
    </location>
</feature>
<dbReference type="SMART" id="SM00248">
    <property type="entry name" value="ANK"/>
    <property type="match status" value="6"/>
</dbReference>
<evidence type="ECO:0000259" key="9">
    <source>
        <dbReference type="PROSITE" id="PS50178"/>
    </source>
</evidence>
<keyword evidence="2" id="KW-0677">Repeat</keyword>
<evidence type="ECO:0000256" key="4">
    <source>
        <dbReference type="ARBA" id="ARBA00022833"/>
    </source>
</evidence>
<evidence type="ECO:0000313" key="11">
    <source>
        <dbReference type="Proteomes" id="UP001178507"/>
    </source>
</evidence>
<gene>
    <name evidence="10" type="ORF">EVOR1521_LOCUS19415</name>
</gene>
<reference evidence="10" key="1">
    <citation type="submission" date="2023-08" db="EMBL/GenBank/DDBJ databases">
        <authorList>
            <person name="Chen Y."/>
            <person name="Shah S."/>
            <person name="Dougan E. K."/>
            <person name="Thang M."/>
            <person name="Chan C."/>
        </authorList>
    </citation>
    <scope>NUCLEOTIDE SEQUENCE</scope>
</reference>
<dbReference type="PROSITE" id="PS50088">
    <property type="entry name" value="ANK_REPEAT"/>
    <property type="match status" value="6"/>
</dbReference>
<sequence length="732" mass="78321">MSSDCDMDMVLQNESLATTRFSSIASAASSPPRLDRLVASSASEDLDSRDRWDEDAASCAICNTLLGRRRLRPRHHCRICGRCVCASCSPSMVAMPGCKDLQRACSPCLTIACRAPAFKSRLSQLGAKLVSLASSRAMEIPLGSLDAMLAVCEDALAPLEGLAAQLVEVKLQAKQAAAEAEQERGRARRLEARLKSAAESLAGLSGRLRDWLEGDGQGCVDKSEDHRLQPISLEEAVLDCTSLVSRVEETPKPKPKCKPQPTTCEIGSSGWQPNSSECNLCGTTLGKRHLRPRHHCRFCGRCVCGNCSRSSIAGTSQRSQRCCAKCIEPVAESHMLWRRLTRLAEAISRHSPLTQACSLDQVLQECEAALALPQLGCRILESRVQPCPSKFLLESAAAEGFRHFASSELSRELHRAALHGHVAATQRALAAVPDEWFHACDREGRTALHAAVSGGHLHIVHGLLSGRALPDSRNLQGESALHMACDACNLEMARLLLSSRADPRLGDLEGNRAPGMRAAQRRAAWSQSSAAKAAGERPSQAKQTEPVYLERHLEMVKVCLEAMECWDPGEAAARSLLDSCGQTGLHVAAAAGDLELSRLLLDFQAAVNCGECLDGMTPLMFAVRAGVSAVVVRCLLDALADLTLQDAAGGSALHYAAACGDAAVADAAELLKRRAEANAADAKGATPLALAALLGAPKMMRFLLRRGANPQSCRSLLPSLHGDSREILMAVL</sequence>
<dbReference type="Pfam" id="PF12796">
    <property type="entry name" value="Ank_2"/>
    <property type="match status" value="2"/>
</dbReference>
<comment type="caution">
    <text evidence="10">The sequence shown here is derived from an EMBL/GenBank/DDBJ whole genome shotgun (WGS) entry which is preliminary data.</text>
</comment>
<dbReference type="Pfam" id="PF00023">
    <property type="entry name" value="Ank"/>
    <property type="match status" value="1"/>
</dbReference>
<dbReference type="InterPro" id="IPR036770">
    <property type="entry name" value="Ankyrin_rpt-contain_sf"/>
</dbReference>
<evidence type="ECO:0000313" key="10">
    <source>
        <dbReference type="EMBL" id="CAJ1394843.1"/>
    </source>
</evidence>
<dbReference type="PROSITE" id="PS50178">
    <property type="entry name" value="ZF_FYVE"/>
    <property type="match status" value="2"/>
</dbReference>
<dbReference type="Pfam" id="PF01363">
    <property type="entry name" value="FYVE"/>
    <property type="match status" value="2"/>
</dbReference>
<dbReference type="SUPFAM" id="SSF57903">
    <property type="entry name" value="FYVE/PHD zinc finger"/>
    <property type="match status" value="2"/>
</dbReference>
<dbReference type="AlphaFoldDB" id="A0AA36IXT3"/>
<feature type="repeat" description="ANK" evidence="6">
    <location>
        <begin position="648"/>
        <end position="682"/>
    </location>
</feature>
<keyword evidence="1" id="KW-0479">Metal-binding</keyword>
<keyword evidence="4" id="KW-0862">Zinc</keyword>
<feature type="repeat" description="ANK" evidence="6">
    <location>
        <begin position="614"/>
        <end position="647"/>
    </location>
</feature>
<feature type="domain" description="FYVE-type" evidence="9">
    <location>
        <begin position="53"/>
        <end position="109"/>
    </location>
</feature>
<feature type="domain" description="FYVE-type" evidence="9">
    <location>
        <begin position="272"/>
        <end position="331"/>
    </location>
</feature>
<dbReference type="Gene3D" id="3.30.40.10">
    <property type="entry name" value="Zinc/RING finger domain, C3HC4 (zinc finger)"/>
    <property type="match status" value="2"/>
</dbReference>
<dbReference type="PANTHER" id="PTHR24123">
    <property type="entry name" value="ANKYRIN REPEAT-CONTAINING"/>
    <property type="match status" value="1"/>
</dbReference>
<feature type="repeat" description="ANK" evidence="6">
    <location>
        <begin position="580"/>
        <end position="608"/>
    </location>
</feature>
<dbReference type="InterPro" id="IPR000306">
    <property type="entry name" value="Znf_FYVE"/>
</dbReference>
<keyword evidence="11" id="KW-1185">Reference proteome</keyword>
<evidence type="ECO:0000256" key="8">
    <source>
        <dbReference type="SAM" id="Coils"/>
    </source>
</evidence>
<dbReference type="InterPro" id="IPR013083">
    <property type="entry name" value="Znf_RING/FYVE/PHD"/>
</dbReference>
<evidence type="ECO:0000256" key="3">
    <source>
        <dbReference type="ARBA" id="ARBA00022771"/>
    </source>
</evidence>